<reference evidence="1 2" key="1">
    <citation type="journal article" date="2024" name="G3 (Bethesda)">
        <title>Genome assembly of Hibiscus sabdariffa L. provides insights into metabolisms of medicinal natural products.</title>
        <authorList>
            <person name="Kim T."/>
        </authorList>
    </citation>
    <scope>NUCLEOTIDE SEQUENCE [LARGE SCALE GENOMIC DNA]</scope>
    <source>
        <strain evidence="1">TK-2024</strain>
        <tissue evidence="1">Old leaves</tissue>
    </source>
</reference>
<sequence>MRASSTWKRMLDGNQLWKNSKGIATRANHCPRFVSTKQKVEEKGTSLEGNGRKVVLSNEQKQHLILSLAEPTILIGTMMASSNVANKKQNLYVYDLLGICRIVP</sequence>
<accession>A0ABR2FN76</accession>
<dbReference type="EMBL" id="JBBPBM010000005">
    <property type="protein sequence ID" value="KAK8583532.1"/>
    <property type="molecule type" value="Genomic_DNA"/>
</dbReference>
<comment type="caution">
    <text evidence="1">The sequence shown here is derived from an EMBL/GenBank/DDBJ whole genome shotgun (WGS) entry which is preliminary data.</text>
</comment>
<evidence type="ECO:0000313" key="1">
    <source>
        <dbReference type="EMBL" id="KAK8583532.1"/>
    </source>
</evidence>
<organism evidence="1 2">
    <name type="scientific">Hibiscus sabdariffa</name>
    <name type="common">roselle</name>
    <dbReference type="NCBI Taxonomy" id="183260"/>
    <lineage>
        <taxon>Eukaryota</taxon>
        <taxon>Viridiplantae</taxon>
        <taxon>Streptophyta</taxon>
        <taxon>Embryophyta</taxon>
        <taxon>Tracheophyta</taxon>
        <taxon>Spermatophyta</taxon>
        <taxon>Magnoliopsida</taxon>
        <taxon>eudicotyledons</taxon>
        <taxon>Gunneridae</taxon>
        <taxon>Pentapetalae</taxon>
        <taxon>rosids</taxon>
        <taxon>malvids</taxon>
        <taxon>Malvales</taxon>
        <taxon>Malvaceae</taxon>
        <taxon>Malvoideae</taxon>
        <taxon>Hibiscus</taxon>
    </lineage>
</organism>
<evidence type="ECO:0000313" key="2">
    <source>
        <dbReference type="Proteomes" id="UP001472677"/>
    </source>
</evidence>
<proteinExistence type="predicted"/>
<name>A0ABR2FN76_9ROSI</name>
<protein>
    <submittedName>
        <fullName evidence="1">Uncharacterized protein</fullName>
    </submittedName>
</protein>
<gene>
    <name evidence="1" type="ORF">V6N12_067799</name>
</gene>
<dbReference type="Proteomes" id="UP001472677">
    <property type="component" value="Unassembled WGS sequence"/>
</dbReference>
<keyword evidence="2" id="KW-1185">Reference proteome</keyword>